<keyword evidence="1" id="KW-1133">Transmembrane helix</keyword>
<reference evidence="3" key="1">
    <citation type="submission" date="2020-06" db="EMBL/GenBank/DDBJ databases">
        <authorList>
            <consortium name="Plant Systems Biology data submission"/>
        </authorList>
    </citation>
    <scope>NUCLEOTIDE SEQUENCE</scope>
    <source>
        <strain evidence="3">D6</strain>
    </source>
</reference>
<organism evidence="3 4">
    <name type="scientific">Seminavis robusta</name>
    <dbReference type="NCBI Taxonomy" id="568900"/>
    <lineage>
        <taxon>Eukaryota</taxon>
        <taxon>Sar</taxon>
        <taxon>Stramenopiles</taxon>
        <taxon>Ochrophyta</taxon>
        <taxon>Bacillariophyta</taxon>
        <taxon>Bacillariophyceae</taxon>
        <taxon>Bacillariophycidae</taxon>
        <taxon>Naviculales</taxon>
        <taxon>Naviculaceae</taxon>
        <taxon>Seminavis</taxon>
    </lineage>
</organism>
<evidence type="ECO:0000313" key="4">
    <source>
        <dbReference type="Proteomes" id="UP001153069"/>
    </source>
</evidence>
<gene>
    <name evidence="3" type="ORF">SEMRO_603_G173880.1</name>
</gene>
<keyword evidence="1" id="KW-0472">Membrane</keyword>
<feature type="transmembrane region" description="Helical" evidence="1">
    <location>
        <begin position="321"/>
        <end position="338"/>
    </location>
</feature>
<dbReference type="AlphaFoldDB" id="A0A9N8HGX9"/>
<keyword evidence="1" id="KW-0812">Transmembrane</keyword>
<dbReference type="OrthoDB" id="6352064at2759"/>
<feature type="chain" id="PRO_5040253544" evidence="2">
    <location>
        <begin position="27"/>
        <end position="440"/>
    </location>
</feature>
<keyword evidence="4" id="KW-1185">Reference proteome</keyword>
<comment type="caution">
    <text evidence="3">The sequence shown here is derived from an EMBL/GenBank/DDBJ whole genome shotgun (WGS) entry which is preliminary data.</text>
</comment>
<dbReference type="Proteomes" id="UP001153069">
    <property type="component" value="Unassembled WGS sequence"/>
</dbReference>
<name>A0A9N8HGX9_9STRA</name>
<evidence type="ECO:0000256" key="1">
    <source>
        <dbReference type="SAM" id="Phobius"/>
    </source>
</evidence>
<feature type="transmembrane region" description="Helical" evidence="1">
    <location>
        <begin position="251"/>
        <end position="268"/>
    </location>
</feature>
<accession>A0A9N8HGX9</accession>
<sequence>MLQARRGAWPNSIVLANVLVWQFVLGDVGETTKMFLDDMSLHFDESTTYPDFLYEELSNCMAKWGVEQLEETQDAAFQKFYDYYLSGGSRGDAWGGREEDFLESKLNKSALFGTTYRTYEVQEPCNYVSNVGFYRSAIRVCDYKTWNIPVSDQIALMQTFITTGTSSCWFHGSMTNAGQQFDAHMVAILINNAYQILIRGTGTNSTILWTVGQDIEPIPFPELVTDITYMPLNYGVPEWIPFLLELQMQRSINLIIVALLAFGCYAFLPSSICDCLVQDVIAPELLNEVETDFFVNQYIPELNMLIETQDFPLPLLQGGPLFIKLMGVAIAFIWAFVFQKEQLPVPCLEGDFFNLTALGAIKSPLVDFLASLLHGVHNTDDRGFFDPRRGHPYPGSEFCNKQSPHALYHERAADAVFELYAVADEVEQLFIQRSNHRRKL</sequence>
<keyword evidence="2" id="KW-0732">Signal</keyword>
<protein>
    <submittedName>
        <fullName evidence="3">Uncharacterized protein</fullName>
    </submittedName>
</protein>
<proteinExistence type="predicted"/>
<evidence type="ECO:0000313" key="3">
    <source>
        <dbReference type="EMBL" id="CAB9513626.1"/>
    </source>
</evidence>
<feature type="signal peptide" evidence="2">
    <location>
        <begin position="1"/>
        <end position="26"/>
    </location>
</feature>
<evidence type="ECO:0000256" key="2">
    <source>
        <dbReference type="SAM" id="SignalP"/>
    </source>
</evidence>
<dbReference type="EMBL" id="CAICTM010000602">
    <property type="protein sequence ID" value="CAB9513626.1"/>
    <property type="molecule type" value="Genomic_DNA"/>
</dbReference>